<evidence type="ECO:0000313" key="1">
    <source>
        <dbReference type="EMBL" id="TFK63647.1"/>
    </source>
</evidence>
<accession>A0ACD3AD40</accession>
<protein>
    <submittedName>
        <fullName evidence="1">Uncharacterized protein</fullName>
    </submittedName>
</protein>
<dbReference type="Proteomes" id="UP000308600">
    <property type="component" value="Unassembled WGS sequence"/>
</dbReference>
<keyword evidence="2" id="KW-1185">Reference proteome</keyword>
<dbReference type="EMBL" id="ML208512">
    <property type="protein sequence ID" value="TFK63647.1"/>
    <property type="molecule type" value="Genomic_DNA"/>
</dbReference>
<name>A0ACD3AD40_9AGAR</name>
<evidence type="ECO:0000313" key="2">
    <source>
        <dbReference type="Proteomes" id="UP000308600"/>
    </source>
</evidence>
<gene>
    <name evidence="1" type="ORF">BDN72DRAFT_847391</name>
</gene>
<sequence>MSSDPVGILATACCNICAGIVLDFISLRHGCTATLCNTCCDKGISMGNDDDEPDERAQLVSTQPPAKQPSMGVGTLA</sequence>
<reference evidence="1 2" key="1">
    <citation type="journal article" date="2019" name="Nat. Ecol. Evol.">
        <title>Megaphylogeny resolves global patterns of mushroom evolution.</title>
        <authorList>
            <person name="Varga T."/>
            <person name="Krizsan K."/>
            <person name="Foldi C."/>
            <person name="Dima B."/>
            <person name="Sanchez-Garcia M."/>
            <person name="Sanchez-Ramirez S."/>
            <person name="Szollosi G.J."/>
            <person name="Szarkandi J.G."/>
            <person name="Papp V."/>
            <person name="Albert L."/>
            <person name="Andreopoulos W."/>
            <person name="Angelini C."/>
            <person name="Antonin V."/>
            <person name="Barry K.W."/>
            <person name="Bougher N.L."/>
            <person name="Buchanan P."/>
            <person name="Buyck B."/>
            <person name="Bense V."/>
            <person name="Catcheside P."/>
            <person name="Chovatia M."/>
            <person name="Cooper J."/>
            <person name="Damon W."/>
            <person name="Desjardin D."/>
            <person name="Finy P."/>
            <person name="Geml J."/>
            <person name="Haridas S."/>
            <person name="Hughes K."/>
            <person name="Justo A."/>
            <person name="Karasinski D."/>
            <person name="Kautmanova I."/>
            <person name="Kiss B."/>
            <person name="Kocsube S."/>
            <person name="Kotiranta H."/>
            <person name="LaButti K.M."/>
            <person name="Lechner B.E."/>
            <person name="Liimatainen K."/>
            <person name="Lipzen A."/>
            <person name="Lukacs Z."/>
            <person name="Mihaltcheva S."/>
            <person name="Morgado L.N."/>
            <person name="Niskanen T."/>
            <person name="Noordeloos M.E."/>
            <person name="Ohm R.A."/>
            <person name="Ortiz-Santana B."/>
            <person name="Ovrebo C."/>
            <person name="Racz N."/>
            <person name="Riley R."/>
            <person name="Savchenko A."/>
            <person name="Shiryaev A."/>
            <person name="Soop K."/>
            <person name="Spirin V."/>
            <person name="Szebenyi C."/>
            <person name="Tomsovsky M."/>
            <person name="Tulloss R.E."/>
            <person name="Uehling J."/>
            <person name="Grigoriev I.V."/>
            <person name="Vagvolgyi C."/>
            <person name="Papp T."/>
            <person name="Martin F.M."/>
            <person name="Miettinen O."/>
            <person name="Hibbett D.S."/>
            <person name="Nagy L.G."/>
        </authorList>
    </citation>
    <scope>NUCLEOTIDE SEQUENCE [LARGE SCALE GENOMIC DNA]</scope>
    <source>
        <strain evidence="1 2">NL-1719</strain>
    </source>
</reference>
<organism evidence="1 2">
    <name type="scientific">Pluteus cervinus</name>
    <dbReference type="NCBI Taxonomy" id="181527"/>
    <lineage>
        <taxon>Eukaryota</taxon>
        <taxon>Fungi</taxon>
        <taxon>Dikarya</taxon>
        <taxon>Basidiomycota</taxon>
        <taxon>Agaricomycotina</taxon>
        <taxon>Agaricomycetes</taxon>
        <taxon>Agaricomycetidae</taxon>
        <taxon>Agaricales</taxon>
        <taxon>Pluteineae</taxon>
        <taxon>Pluteaceae</taxon>
        <taxon>Pluteus</taxon>
    </lineage>
</organism>
<proteinExistence type="predicted"/>